<evidence type="ECO:0000256" key="1">
    <source>
        <dbReference type="ARBA" id="ARBA00004141"/>
    </source>
</evidence>
<evidence type="ECO:0000256" key="4">
    <source>
        <dbReference type="ARBA" id="ARBA00023136"/>
    </source>
</evidence>
<reference evidence="6 7" key="1">
    <citation type="submission" date="2023-10" db="EMBL/GenBank/DDBJ databases">
        <title>Whole Genome based description of the genera Actinobaculum and Actinotignum reveals a complex phylogenetic relationship within the species included in the genus Actinotignum.</title>
        <authorList>
            <person name="Jensen C.S."/>
            <person name="Dargis R."/>
            <person name="Kemp M."/>
            <person name="Christensen J.J."/>
        </authorList>
    </citation>
    <scope>NUCLEOTIDE SEQUENCE</scope>
    <source>
        <strain evidence="6">SLA_B511</strain>
        <strain evidence="5 7">SLA_B974</strain>
    </source>
</reference>
<dbReference type="InterPro" id="IPR032808">
    <property type="entry name" value="DoxX"/>
</dbReference>
<dbReference type="EMBL" id="JAWNGA010000005">
    <property type="protein sequence ID" value="MDY5132922.1"/>
    <property type="molecule type" value="Genomic_DNA"/>
</dbReference>
<protein>
    <submittedName>
        <fullName evidence="6">DoxX family membrane protein</fullName>
    </submittedName>
</protein>
<dbReference type="Pfam" id="PF07681">
    <property type="entry name" value="DoxX"/>
    <property type="match status" value="1"/>
</dbReference>
<keyword evidence="2" id="KW-0812">Transmembrane</keyword>
<evidence type="ECO:0000256" key="2">
    <source>
        <dbReference type="ARBA" id="ARBA00022692"/>
    </source>
</evidence>
<evidence type="ECO:0000256" key="3">
    <source>
        <dbReference type="ARBA" id="ARBA00022989"/>
    </source>
</evidence>
<proteinExistence type="predicted"/>
<evidence type="ECO:0000313" key="6">
    <source>
        <dbReference type="EMBL" id="MDY5155232.1"/>
    </source>
</evidence>
<evidence type="ECO:0000313" key="5">
    <source>
        <dbReference type="EMBL" id="MDY5132922.1"/>
    </source>
</evidence>
<dbReference type="RefSeq" id="WP_022866432.1">
    <property type="nucleotide sequence ID" value="NZ_CP126967.1"/>
</dbReference>
<dbReference type="Proteomes" id="UP001281731">
    <property type="component" value="Unassembled WGS sequence"/>
</dbReference>
<accession>A0AAW9HXX4</accession>
<keyword evidence="7" id="KW-1185">Reference proteome</keyword>
<keyword evidence="4" id="KW-0472">Membrane</keyword>
<evidence type="ECO:0000313" key="8">
    <source>
        <dbReference type="Proteomes" id="UP001281731"/>
    </source>
</evidence>
<name>A0AAW9HXX4_9ACTO</name>
<comment type="subcellular location">
    <subcellularLocation>
        <location evidence="1">Membrane</location>
        <topology evidence="1">Multi-pass membrane protein</topology>
    </subcellularLocation>
</comment>
<gene>
    <name evidence="6" type="ORF">R6G80_05765</name>
    <name evidence="5" type="ORF">R6G86_04075</name>
</gene>
<evidence type="ECO:0000313" key="7">
    <source>
        <dbReference type="Proteomes" id="UP001275049"/>
    </source>
</evidence>
<dbReference type="AlphaFoldDB" id="A0AAW9HXX4"/>
<dbReference type="EMBL" id="JAWNGC010000006">
    <property type="protein sequence ID" value="MDY5155232.1"/>
    <property type="molecule type" value="Genomic_DNA"/>
</dbReference>
<sequence length="158" mass="16843">MGLIRMIARPALAAPFILQGFSALRHPAKNREQVDNVGVFISAIDEDISDKKKDMIIRATGVVQVVAGVLLSVGKFQKLSGAVLATTQLPIALGKNPVWAVADEDAPQAREGLVTSLALAGGALLAVADNKGRPSLGYRYHAWKNHRQEAKEAGHDTN</sequence>
<dbReference type="Proteomes" id="UP001275049">
    <property type="component" value="Unassembled WGS sequence"/>
</dbReference>
<organism evidence="6 8">
    <name type="scientific">Actinotignum urinale</name>
    <dbReference type="NCBI Taxonomy" id="190146"/>
    <lineage>
        <taxon>Bacteria</taxon>
        <taxon>Bacillati</taxon>
        <taxon>Actinomycetota</taxon>
        <taxon>Actinomycetes</taxon>
        <taxon>Actinomycetales</taxon>
        <taxon>Actinomycetaceae</taxon>
        <taxon>Actinotignum</taxon>
    </lineage>
</organism>
<keyword evidence="3" id="KW-1133">Transmembrane helix</keyword>
<dbReference type="GO" id="GO:0016020">
    <property type="term" value="C:membrane"/>
    <property type="evidence" value="ECO:0007669"/>
    <property type="project" value="UniProtKB-SubCell"/>
</dbReference>
<comment type="caution">
    <text evidence="6">The sequence shown here is derived from an EMBL/GenBank/DDBJ whole genome shotgun (WGS) entry which is preliminary data.</text>
</comment>